<proteinExistence type="predicted"/>
<dbReference type="EMBL" id="CM017625">
    <property type="protein sequence ID" value="TYH80164.1"/>
    <property type="molecule type" value="Genomic_DNA"/>
</dbReference>
<dbReference type="Proteomes" id="UP000322667">
    <property type="component" value="Chromosome D03"/>
</dbReference>
<reference evidence="1 2" key="1">
    <citation type="submission" date="2019-07" db="EMBL/GenBank/DDBJ databases">
        <title>WGS assembly of Gossypium tomentosum.</title>
        <authorList>
            <person name="Chen Z.J."/>
            <person name="Sreedasyam A."/>
            <person name="Ando A."/>
            <person name="Song Q."/>
            <person name="De L."/>
            <person name="Hulse-Kemp A."/>
            <person name="Ding M."/>
            <person name="Ye W."/>
            <person name="Kirkbride R."/>
            <person name="Jenkins J."/>
            <person name="Plott C."/>
            <person name="Lovell J."/>
            <person name="Lin Y.-M."/>
            <person name="Vaughn R."/>
            <person name="Liu B."/>
            <person name="Li W."/>
            <person name="Simpson S."/>
            <person name="Scheffler B."/>
            <person name="Saski C."/>
            <person name="Grover C."/>
            <person name="Hu G."/>
            <person name="Conover J."/>
            <person name="Carlson J."/>
            <person name="Shu S."/>
            <person name="Boston L."/>
            <person name="Williams M."/>
            <person name="Peterson D."/>
            <person name="Mcgee K."/>
            <person name="Jones D."/>
            <person name="Wendel J."/>
            <person name="Stelly D."/>
            <person name="Grimwood J."/>
            <person name="Schmutz J."/>
        </authorList>
    </citation>
    <scope>NUCLEOTIDE SEQUENCE [LARGE SCALE GENOMIC DNA]</scope>
    <source>
        <strain evidence="1">7179.01</strain>
    </source>
</reference>
<name>A0A5D2LND4_GOSTO</name>
<sequence length="78" mass="8829">MVLPYINKRVCSAPITNPQGIPRILVIHSFQPSILFSRFIKIESIKRTSNTCSTFGRPCIILPYLDFSYINVTNISPS</sequence>
<dbReference type="AlphaFoldDB" id="A0A5D2LND4"/>
<evidence type="ECO:0000313" key="2">
    <source>
        <dbReference type="Proteomes" id="UP000322667"/>
    </source>
</evidence>
<gene>
    <name evidence="1" type="ORF">ES332_D03G113100v1</name>
</gene>
<accession>A0A5D2LND4</accession>
<evidence type="ECO:0000313" key="1">
    <source>
        <dbReference type="EMBL" id="TYH80164.1"/>
    </source>
</evidence>
<keyword evidence="2" id="KW-1185">Reference proteome</keyword>
<protein>
    <submittedName>
        <fullName evidence="1">Uncharacterized protein</fullName>
    </submittedName>
</protein>
<organism evidence="1 2">
    <name type="scientific">Gossypium tomentosum</name>
    <name type="common">Hawaiian cotton</name>
    <name type="synonym">Gossypium sandvicense</name>
    <dbReference type="NCBI Taxonomy" id="34277"/>
    <lineage>
        <taxon>Eukaryota</taxon>
        <taxon>Viridiplantae</taxon>
        <taxon>Streptophyta</taxon>
        <taxon>Embryophyta</taxon>
        <taxon>Tracheophyta</taxon>
        <taxon>Spermatophyta</taxon>
        <taxon>Magnoliopsida</taxon>
        <taxon>eudicotyledons</taxon>
        <taxon>Gunneridae</taxon>
        <taxon>Pentapetalae</taxon>
        <taxon>rosids</taxon>
        <taxon>malvids</taxon>
        <taxon>Malvales</taxon>
        <taxon>Malvaceae</taxon>
        <taxon>Malvoideae</taxon>
        <taxon>Gossypium</taxon>
    </lineage>
</organism>